<comment type="caution">
    <text evidence="1">The sequence shown here is derived from an EMBL/GenBank/DDBJ whole genome shotgun (WGS) entry which is preliminary data.</text>
</comment>
<evidence type="ECO:0000313" key="2">
    <source>
        <dbReference type="Proteomes" id="UP000321497"/>
    </source>
</evidence>
<keyword evidence="2" id="KW-1185">Reference proteome</keyword>
<gene>
    <name evidence="1" type="ORF">ESU54_11550</name>
</gene>
<organism evidence="1 2">
    <name type="scientific">Aequorivita antarctica</name>
    <dbReference type="NCBI Taxonomy" id="153266"/>
    <lineage>
        <taxon>Bacteria</taxon>
        <taxon>Pseudomonadati</taxon>
        <taxon>Bacteroidota</taxon>
        <taxon>Flavobacteriia</taxon>
        <taxon>Flavobacteriales</taxon>
        <taxon>Flavobacteriaceae</taxon>
        <taxon>Aequorivita</taxon>
    </lineage>
</organism>
<dbReference type="Proteomes" id="UP000321497">
    <property type="component" value="Unassembled WGS sequence"/>
</dbReference>
<accession>A0A5C6YYD4</accession>
<dbReference type="AlphaFoldDB" id="A0A5C6YYD4"/>
<reference evidence="1 2" key="1">
    <citation type="submission" date="2019-08" db="EMBL/GenBank/DDBJ databases">
        <title>Genome of Aequorivita antarctica SW49 (type strain).</title>
        <authorList>
            <person name="Bowman J.P."/>
        </authorList>
    </citation>
    <scope>NUCLEOTIDE SEQUENCE [LARGE SCALE GENOMIC DNA]</scope>
    <source>
        <strain evidence="1 2">SW49</strain>
    </source>
</reference>
<dbReference type="OrthoDB" id="9814791at2"/>
<protein>
    <recommendedName>
        <fullName evidence="3">DUF1579 domain-containing protein</fullName>
    </recommendedName>
</protein>
<evidence type="ECO:0008006" key="3">
    <source>
        <dbReference type="Google" id="ProtNLM"/>
    </source>
</evidence>
<sequence>MIDIHNFDFLIGKWDVVNRRLKERLTNCDEWIEFSAEMETKSILNGLGTMDEMKSSHFGNNFVGLSIRILNPVLDEWTIYWADTANPEVGLKKQVVGKFENGKGTFFGKEDYQGKVVKLRFLWIKESLSTAKWEQAYYDEANQVWETNWTMFFTTIE</sequence>
<evidence type="ECO:0000313" key="1">
    <source>
        <dbReference type="EMBL" id="TXD72443.1"/>
    </source>
</evidence>
<dbReference type="EMBL" id="VORT01000008">
    <property type="protein sequence ID" value="TXD72443.1"/>
    <property type="molecule type" value="Genomic_DNA"/>
</dbReference>
<name>A0A5C6YYD4_9FLAO</name>
<proteinExistence type="predicted"/>
<dbReference type="RefSeq" id="WP_111845169.1">
    <property type="nucleotide sequence ID" value="NZ_UEGI01000014.1"/>
</dbReference>